<sequence length="102" mass="12023">MGFDRPEGGDYEGKLAWVRSRQDDWAIRGHLGDVSAFEAYLDSGKCLSLSMYRRLLADMPLIPHRRLYHRRPRDSRPRHCRSTSQKSTDPKGIWCLLYRWSL</sequence>
<gene>
    <name evidence="1" type="ORF">PFRI_13190</name>
</gene>
<dbReference type="Proteomes" id="UP000184514">
    <property type="component" value="Unassembled WGS sequence"/>
</dbReference>
<accession>A0A1L9NYR7</accession>
<organism evidence="1 2">
    <name type="scientific">Planktotalea frisia</name>
    <dbReference type="NCBI Taxonomy" id="696762"/>
    <lineage>
        <taxon>Bacteria</taxon>
        <taxon>Pseudomonadati</taxon>
        <taxon>Pseudomonadota</taxon>
        <taxon>Alphaproteobacteria</taxon>
        <taxon>Rhodobacterales</taxon>
        <taxon>Paracoccaceae</taxon>
        <taxon>Planktotalea</taxon>
    </lineage>
</organism>
<name>A0A1L9NYR7_9RHOB</name>
<reference evidence="1 2" key="1">
    <citation type="submission" date="2016-10" db="EMBL/GenBank/DDBJ databases">
        <title>Genome sequence of Planktotalea frisia SH6-1.</title>
        <authorList>
            <person name="Poehlein A."/>
            <person name="Bakenhus I."/>
            <person name="Voget S."/>
            <person name="Brinkhoff T."/>
            <person name="Simon M."/>
        </authorList>
    </citation>
    <scope>NUCLEOTIDE SEQUENCE [LARGE SCALE GENOMIC DNA]</scope>
    <source>
        <strain evidence="1 2">SH6-1</strain>
    </source>
</reference>
<dbReference type="AlphaFoldDB" id="A0A1L9NYR7"/>
<protein>
    <submittedName>
        <fullName evidence="1">Uncharacterized protein</fullName>
    </submittedName>
</protein>
<keyword evidence="2" id="KW-1185">Reference proteome</keyword>
<evidence type="ECO:0000313" key="1">
    <source>
        <dbReference type="EMBL" id="OJI94448.1"/>
    </source>
</evidence>
<evidence type="ECO:0000313" key="2">
    <source>
        <dbReference type="Proteomes" id="UP000184514"/>
    </source>
</evidence>
<proteinExistence type="predicted"/>
<comment type="caution">
    <text evidence="1">The sequence shown here is derived from an EMBL/GenBank/DDBJ whole genome shotgun (WGS) entry which is preliminary data.</text>
</comment>
<dbReference type="EMBL" id="MLCB01000096">
    <property type="protein sequence ID" value="OJI94448.1"/>
    <property type="molecule type" value="Genomic_DNA"/>
</dbReference>